<keyword evidence="2" id="KW-0472">Membrane</keyword>
<reference evidence="3 4" key="1">
    <citation type="submission" date="2023-07" db="EMBL/GenBank/DDBJ databases">
        <title>Protaetiibacter sp. nov WY-16 isolated from soil.</title>
        <authorList>
            <person name="Liu B."/>
            <person name="Wan Y."/>
        </authorList>
    </citation>
    <scope>NUCLEOTIDE SEQUENCE [LARGE SCALE GENOMIC DNA]</scope>
    <source>
        <strain evidence="3 4">WY-16</strain>
    </source>
</reference>
<protein>
    <submittedName>
        <fullName evidence="3">Uncharacterized protein</fullName>
    </submittedName>
</protein>
<comment type="caution">
    <text evidence="3">The sequence shown here is derived from an EMBL/GenBank/DDBJ whole genome shotgun (WGS) entry which is preliminary data.</text>
</comment>
<proteinExistence type="predicted"/>
<keyword evidence="4" id="KW-1185">Reference proteome</keyword>
<dbReference type="Proteomes" id="UP001241072">
    <property type="component" value="Unassembled WGS sequence"/>
</dbReference>
<name>A0ABT9BQA0_9MICO</name>
<accession>A0ABT9BQA0</accession>
<dbReference type="EMBL" id="JAUQUB010000001">
    <property type="protein sequence ID" value="MDO7881487.1"/>
    <property type="molecule type" value="Genomic_DNA"/>
</dbReference>
<evidence type="ECO:0000313" key="4">
    <source>
        <dbReference type="Proteomes" id="UP001241072"/>
    </source>
</evidence>
<evidence type="ECO:0000313" key="3">
    <source>
        <dbReference type="EMBL" id="MDO7881487.1"/>
    </source>
</evidence>
<dbReference type="RefSeq" id="WP_305001898.1">
    <property type="nucleotide sequence ID" value="NZ_JAUQUB010000001.1"/>
</dbReference>
<organism evidence="3 4">
    <name type="scientific">Antiquaquibacter soli</name>
    <dbReference type="NCBI Taxonomy" id="3064523"/>
    <lineage>
        <taxon>Bacteria</taxon>
        <taxon>Bacillati</taxon>
        <taxon>Actinomycetota</taxon>
        <taxon>Actinomycetes</taxon>
        <taxon>Micrococcales</taxon>
        <taxon>Microbacteriaceae</taxon>
        <taxon>Antiquaquibacter</taxon>
    </lineage>
</organism>
<sequence>MATEDDLRRMLGAVPAPRPIDTEAVIRASRRRRLPAQLGAGAVGVLAIAGIGVLAVPTIVSAPQSTTMSDSAPAMEGGSAADSELQQSLKRDPYAYLTCGAPVPDATGSMYGLEARVEGSVLTVTNASGDRVTGTFGVPSVTVVQGGVTVSHSGRAVILIANVLDLAPGESLQQPITVPTTACEPGLEEPGTTPLPAGDYDVLVSLDFVPDVLDPDLPALTDLVVSPPVPLRID</sequence>
<keyword evidence="2" id="KW-1133">Transmembrane helix</keyword>
<feature type="region of interest" description="Disordered" evidence="1">
    <location>
        <begin position="65"/>
        <end position="85"/>
    </location>
</feature>
<evidence type="ECO:0000256" key="2">
    <source>
        <dbReference type="SAM" id="Phobius"/>
    </source>
</evidence>
<feature type="transmembrane region" description="Helical" evidence="2">
    <location>
        <begin position="38"/>
        <end position="60"/>
    </location>
</feature>
<gene>
    <name evidence="3" type="ORF">Q5716_04520</name>
</gene>
<evidence type="ECO:0000256" key="1">
    <source>
        <dbReference type="SAM" id="MobiDB-lite"/>
    </source>
</evidence>
<keyword evidence="2" id="KW-0812">Transmembrane</keyword>